<evidence type="ECO:0000256" key="7">
    <source>
        <dbReference type="ARBA" id="ARBA00022801"/>
    </source>
</evidence>
<reference evidence="17 18" key="1">
    <citation type="journal article" date="2008" name="Nature">
        <title>The Trichoplax genome and the nature of placozoans.</title>
        <authorList>
            <person name="Srivastava M."/>
            <person name="Begovic E."/>
            <person name="Chapman J."/>
            <person name="Putnam N.H."/>
            <person name="Hellsten U."/>
            <person name="Kawashima T."/>
            <person name="Kuo A."/>
            <person name="Mitros T."/>
            <person name="Salamov A."/>
            <person name="Carpenter M.L."/>
            <person name="Signorovitch A.Y."/>
            <person name="Moreno M.A."/>
            <person name="Kamm K."/>
            <person name="Grimwood J."/>
            <person name="Schmutz J."/>
            <person name="Shapiro H."/>
            <person name="Grigoriev I.V."/>
            <person name="Buss L.W."/>
            <person name="Schierwater B."/>
            <person name="Dellaporta S.L."/>
            <person name="Rokhsar D.S."/>
        </authorList>
    </citation>
    <scope>NUCLEOTIDE SEQUENCE [LARGE SCALE GENOMIC DNA]</scope>
    <source>
        <strain evidence="17 18">Grell-BS-1999</strain>
    </source>
</reference>
<sequence length="242" mass="27775">SPTSEIMKFGFPSYENIKSRNDYVLSYNRMHRTANWVIEHLTSDKLRQRNADRSESIFTEDLSVPEMFRSTNKDYSKSGFDRGHLAAARNHAHSQDALKDTFYLSNMSPQVGEGFNRGIWNRLEQQVRSLTKVYPDVYVITGPLYLPLVENDGKKYVKYQVIGKNNVSVPTHFFKIVVGDRRKEKNDAKLELQVFLIPNRSIPDDTPLHAFMVPLESVEKASGLTFLDKISRSAIKQGRLTT</sequence>
<keyword evidence="10" id="KW-0496">Mitochondrion</keyword>
<protein>
    <recommendedName>
        <fullName evidence="12">Endonuclease G, mitochondrial</fullName>
    </recommendedName>
</protein>
<evidence type="ECO:0000256" key="4">
    <source>
        <dbReference type="ARBA" id="ARBA00022722"/>
    </source>
</evidence>
<comment type="similarity">
    <text evidence="3">Belongs to the DNA/RNA non-specific endonuclease family.</text>
</comment>
<keyword evidence="11" id="KW-1015">Disulfide bond</keyword>
<keyword evidence="5 14" id="KW-0479">Metal-binding</keyword>
<dbReference type="SMART" id="SM00892">
    <property type="entry name" value="Endonuclease_NS"/>
    <property type="match status" value="1"/>
</dbReference>
<comment type="cofactor">
    <cofactor evidence="1">
        <name>Mg(2+)</name>
        <dbReference type="ChEBI" id="CHEBI:18420"/>
    </cofactor>
</comment>
<evidence type="ECO:0000256" key="8">
    <source>
        <dbReference type="ARBA" id="ARBA00022842"/>
    </source>
</evidence>
<keyword evidence="8" id="KW-0460">Magnesium</keyword>
<evidence type="ECO:0000256" key="6">
    <source>
        <dbReference type="ARBA" id="ARBA00022759"/>
    </source>
</evidence>
<dbReference type="InterPro" id="IPR044929">
    <property type="entry name" value="DNA/RNA_non-sp_Endonuclease_sf"/>
</dbReference>
<dbReference type="RefSeq" id="XP_002111656.1">
    <property type="nucleotide sequence ID" value="XM_002111620.1"/>
</dbReference>
<keyword evidence="9" id="KW-0809">Transit peptide</keyword>
<dbReference type="FunCoup" id="B3RW81">
    <property type="interactions" value="237"/>
</dbReference>
<evidence type="ECO:0000259" key="16">
    <source>
        <dbReference type="SMART" id="SM00892"/>
    </source>
</evidence>
<dbReference type="Proteomes" id="UP000009022">
    <property type="component" value="Unassembled WGS sequence"/>
</dbReference>
<dbReference type="PANTHER" id="PTHR13966:SF5">
    <property type="entry name" value="ENDONUCLEASE G, MITOCHONDRIAL"/>
    <property type="match status" value="1"/>
</dbReference>
<dbReference type="AlphaFoldDB" id="B3RW81"/>
<evidence type="ECO:0000256" key="12">
    <source>
        <dbReference type="ARBA" id="ARBA00068872"/>
    </source>
</evidence>
<comment type="subcellular location">
    <subcellularLocation>
        <location evidence="2">Mitochondrion</location>
    </subcellularLocation>
</comment>
<evidence type="ECO:0000256" key="5">
    <source>
        <dbReference type="ARBA" id="ARBA00022723"/>
    </source>
</evidence>
<dbReference type="GO" id="GO:0003676">
    <property type="term" value="F:nucleic acid binding"/>
    <property type="evidence" value="ECO:0007669"/>
    <property type="project" value="InterPro"/>
</dbReference>
<dbReference type="EMBL" id="DS985244">
    <property type="protein sequence ID" value="EDV25623.1"/>
    <property type="molecule type" value="Genomic_DNA"/>
</dbReference>
<evidence type="ECO:0000313" key="18">
    <source>
        <dbReference type="Proteomes" id="UP000009022"/>
    </source>
</evidence>
<dbReference type="SMART" id="SM00477">
    <property type="entry name" value="NUC"/>
    <property type="match status" value="1"/>
</dbReference>
<evidence type="ECO:0000256" key="9">
    <source>
        <dbReference type="ARBA" id="ARBA00022946"/>
    </source>
</evidence>
<evidence type="ECO:0000256" key="10">
    <source>
        <dbReference type="ARBA" id="ARBA00023128"/>
    </source>
</evidence>
<feature type="non-terminal residue" evidence="17">
    <location>
        <position position="1"/>
    </location>
</feature>
<organism evidence="17 18">
    <name type="scientific">Trichoplax adhaerens</name>
    <name type="common">Trichoplax reptans</name>
    <dbReference type="NCBI Taxonomy" id="10228"/>
    <lineage>
        <taxon>Eukaryota</taxon>
        <taxon>Metazoa</taxon>
        <taxon>Placozoa</taxon>
        <taxon>Uniplacotomia</taxon>
        <taxon>Trichoplacea</taxon>
        <taxon>Trichoplacidae</taxon>
        <taxon>Trichoplax</taxon>
    </lineage>
</organism>
<dbReference type="InterPro" id="IPR020821">
    <property type="entry name" value="ENPP1-3/EXOG-like_nuc-like"/>
</dbReference>
<feature type="domain" description="DNA/RNA non-specific endonuclease/pyrophosphatase/phosphodiesterase" evidence="16">
    <location>
        <begin position="19"/>
        <end position="233"/>
    </location>
</feature>
<dbReference type="InParanoid" id="B3RW81"/>
<accession>B3RW81</accession>
<dbReference type="STRING" id="10228.B3RW81"/>
<dbReference type="Pfam" id="PF01223">
    <property type="entry name" value="Endonuclease_NS"/>
    <property type="match status" value="1"/>
</dbReference>
<keyword evidence="4" id="KW-0540">Nuclease</keyword>
<dbReference type="CDD" id="cd00091">
    <property type="entry name" value="NUC"/>
    <property type="match status" value="1"/>
</dbReference>
<feature type="domain" description="ENPP1-3/EXOG-like endonuclease/phosphodiesterase" evidence="15">
    <location>
        <begin position="20"/>
        <end position="233"/>
    </location>
</feature>
<dbReference type="OMA" id="YVMPNQV"/>
<dbReference type="OrthoDB" id="5418055at2759"/>
<dbReference type="GO" id="GO:0004521">
    <property type="term" value="F:RNA endonuclease activity"/>
    <property type="evidence" value="ECO:0000318"/>
    <property type="project" value="GO_Central"/>
</dbReference>
<evidence type="ECO:0000256" key="2">
    <source>
        <dbReference type="ARBA" id="ARBA00004173"/>
    </source>
</evidence>
<dbReference type="GO" id="GO:0006309">
    <property type="term" value="P:apoptotic DNA fragmentation"/>
    <property type="evidence" value="ECO:0000318"/>
    <property type="project" value="GO_Central"/>
</dbReference>
<dbReference type="GO" id="GO:0005634">
    <property type="term" value="C:nucleus"/>
    <property type="evidence" value="ECO:0000318"/>
    <property type="project" value="GO_Central"/>
</dbReference>
<dbReference type="HOGENOM" id="CLU_055174_0_1_1"/>
<evidence type="ECO:0000256" key="13">
    <source>
        <dbReference type="PIRSR" id="PIRSR640255-1"/>
    </source>
</evidence>
<gene>
    <name evidence="17" type="ORF">TRIADDRAFT_23653</name>
</gene>
<keyword evidence="7" id="KW-0378">Hydrolase</keyword>
<feature type="active site" description="Proton acceptor" evidence="13">
    <location>
        <position position="84"/>
    </location>
</feature>
<dbReference type="PANTHER" id="PTHR13966">
    <property type="entry name" value="ENDONUCLEASE RELATED"/>
    <property type="match status" value="1"/>
</dbReference>
<dbReference type="SUPFAM" id="SSF54060">
    <property type="entry name" value="His-Me finger endonucleases"/>
    <property type="match status" value="1"/>
</dbReference>
<keyword evidence="6" id="KW-0255">Endonuclease</keyword>
<evidence type="ECO:0000256" key="14">
    <source>
        <dbReference type="PIRSR" id="PIRSR640255-2"/>
    </source>
</evidence>
<dbReference type="GO" id="GO:0000014">
    <property type="term" value="F:single-stranded DNA endodeoxyribonuclease activity"/>
    <property type="evidence" value="ECO:0000318"/>
    <property type="project" value="GO_Central"/>
</dbReference>
<proteinExistence type="inferred from homology"/>
<name>B3RW81_TRIAD</name>
<evidence type="ECO:0000256" key="1">
    <source>
        <dbReference type="ARBA" id="ARBA00001946"/>
    </source>
</evidence>
<feature type="binding site" evidence="14">
    <location>
        <position position="116"/>
    </location>
    <ligand>
        <name>Mg(2+)</name>
        <dbReference type="ChEBI" id="CHEBI:18420"/>
        <note>catalytic</note>
    </ligand>
</feature>
<dbReference type="InterPro" id="IPR044925">
    <property type="entry name" value="His-Me_finger_sf"/>
</dbReference>
<dbReference type="KEGG" id="tad:TRIADDRAFT_23653"/>
<dbReference type="PhylomeDB" id="B3RW81"/>
<dbReference type="GeneID" id="6752869"/>
<dbReference type="eggNOG" id="KOG3721">
    <property type="taxonomic scope" value="Eukaryota"/>
</dbReference>
<dbReference type="FunFam" id="3.40.570.10:FF:000002">
    <property type="entry name" value="Endonuclease G, mitochondrial"/>
    <property type="match status" value="1"/>
</dbReference>
<dbReference type="GO" id="GO:0005743">
    <property type="term" value="C:mitochondrial inner membrane"/>
    <property type="evidence" value="ECO:0000318"/>
    <property type="project" value="GO_Central"/>
</dbReference>
<evidence type="ECO:0000256" key="3">
    <source>
        <dbReference type="ARBA" id="ARBA00010052"/>
    </source>
</evidence>
<dbReference type="InterPro" id="IPR001604">
    <property type="entry name" value="Endo_G_ENPP1-like_dom"/>
</dbReference>
<evidence type="ECO:0000313" key="17">
    <source>
        <dbReference type="EMBL" id="EDV25623.1"/>
    </source>
</evidence>
<evidence type="ECO:0000259" key="15">
    <source>
        <dbReference type="SMART" id="SM00477"/>
    </source>
</evidence>
<keyword evidence="18" id="KW-1185">Reference proteome</keyword>
<dbReference type="GO" id="GO:0046872">
    <property type="term" value="F:metal ion binding"/>
    <property type="evidence" value="ECO:0007669"/>
    <property type="project" value="UniProtKB-KW"/>
</dbReference>
<dbReference type="CTD" id="6752869"/>
<dbReference type="InterPro" id="IPR040255">
    <property type="entry name" value="Non-specific_endonuclease"/>
</dbReference>
<evidence type="ECO:0000256" key="11">
    <source>
        <dbReference type="ARBA" id="ARBA00023157"/>
    </source>
</evidence>
<dbReference type="Gene3D" id="3.40.570.10">
    <property type="entry name" value="Extracellular Endonuclease, subunit A"/>
    <property type="match status" value="1"/>
</dbReference>